<dbReference type="SUPFAM" id="SSF88659">
    <property type="entry name" value="Sigma3 and sigma4 domains of RNA polymerase sigma factors"/>
    <property type="match status" value="2"/>
</dbReference>
<dbReference type="InterPro" id="IPR014284">
    <property type="entry name" value="RNA_pol_sigma-70_dom"/>
</dbReference>
<sequence>MSTQQYSREDTKMLFAKLQETGDPAIREELARLHLPLVEYLAKRFKDRGEPLDDLVQVGSVGLLKAIDRFDLDRGVEFSTYATPTIVGELKRYFRDKGWAIRVPRRLQELSLRLNKVVAQLTQDLGRSPTVAEIARAAEVSEEEVLEALESGQAYSTTSLDAPAGNDEEDTPMRLDRMGEEDVALDNLEYFASLAPLIEQLPEREREILYLRFFKGMTQSKIAEHVGISQMHVSRLLSRMLEFLRQGMEGEEPIG</sequence>
<keyword evidence="3" id="KW-0238">DNA-binding</keyword>
<dbReference type="SUPFAM" id="SSF88946">
    <property type="entry name" value="Sigma2 domain of RNA polymerase sigma factors"/>
    <property type="match status" value="1"/>
</dbReference>
<dbReference type="CDD" id="cd06171">
    <property type="entry name" value="Sigma70_r4"/>
    <property type="match status" value="1"/>
</dbReference>
<dbReference type="InterPro" id="IPR013325">
    <property type="entry name" value="RNA_pol_sigma_r2"/>
</dbReference>
<dbReference type="PANTHER" id="PTHR30385:SF4">
    <property type="entry name" value="RNA POLYMERASE SIGMA-E FACTOR"/>
    <property type="match status" value="1"/>
</dbReference>
<dbReference type="InterPro" id="IPR007624">
    <property type="entry name" value="RNA_pol_sigma70_r3"/>
</dbReference>
<evidence type="ECO:0000256" key="4">
    <source>
        <dbReference type="ARBA" id="ARBA00023163"/>
    </source>
</evidence>
<dbReference type="PRINTS" id="PR00046">
    <property type="entry name" value="SIGMA70FCT"/>
</dbReference>
<dbReference type="GO" id="GO:0006352">
    <property type="term" value="P:DNA-templated transcription initiation"/>
    <property type="evidence" value="ECO:0007669"/>
    <property type="project" value="InterPro"/>
</dbReference>
<dbReference type="Proteomes" id="UP000291469">
    <property type="component" value="Chromosome"/>
</dbReference>
<dbReference type="GO" id="GO:0016987">
    <property type="term" value="F:sigma factor activity"/>
    <property type="evidence" value="ECO:0007669"/>
    <property type="project" value="UniProtKB-KW"/>
</dbReference>
<evidence type="ECO:0000256" key="3">
    <source>
        <dbReference type="ARBA" id="ARBA00023125"/>
    </source>
</evidence>
<dbReference type="PROSITE" id="PS00715">
    <property type="entry name" value="SIGMA70_1"/>
    <property type="match status" value="1"/>
</dbReference>
<dbReference type="Gene3D" id="1.10.10.10">
    <property type="entry name" value="Winged helix-like DNA-binding domain superfamily/Winged helix DNA-binding domain"/>
    <property type="match status" value="2"/>
</dbReference>
<dbReference type="GO" id="GO:0003677">
    <property type="term" value="F:DNA binding"/>
    <property type="evidence" value="ECO:0007669"/>
    <property type="project" value="UniProtKB-KW"/>
</dbReference>
<keyword evidence="2" id="KW-0731">Sigma factor</keyword>
<dbReference type="NCBIfam" id="TIGR02980">
    <property type="entry name" value="SigBFG"/>
    <property type="match status" value="1"/>
</dbReference>
<dbReference type="Pfam" id="PF04545">
    <property type="entry name" value="Sigma70_r4"/>
    <property type="match status" value="1"/>
</dbReference>
<dbReference type="Pfam" id="PF04542">
    <property type="entry name" value="Sigma70_r2"/>
    <property type="match status" value="1"/>
</dbReference>
<evidence type="ECO:0000256" key="1">
    <source>
        <dbReference type="ARBA" id="ARBA00023015"/>
    </source>
</evidence>
<name>A0A411YDC2_9ACTN</name>
<proteinExistence type="predicted"/>
<dbReference type="InterPro" id="IPR013324">
    <property type="entry name" value="RNA_pol_sigma_r3/r4-like"/>
</dbReference>
<dbReference type="NCBIfam" id="TIGR02937">
    <property type="entry name" value="sigma70-ECF"/>
    <property type="match status" value="1"/>
</dbReference>
<dbReference type="InterPro" id="IPR014322">
    <property type="entry name" value="RNA_pol_sigma-B/F/G"/>
</dbReference>
<dbReference type="InterPro" id="IPR007630">
    <property type="entry name" value="RNA_pol_sigma70_r4"/>
</dbReference>
<evidence type="ECO:0000256" key="2">
    <source>
        <dbReference type="ARBA" id="ARBA00023082"/>
    </source>
</evidence>
<dbReference type="InterPro" id="IPR007627">
    <property type="entry name" value="RNA_pol_sigma70_r2"/>
</dbReference>
<dbReference type="InterPro" id="IPR000943">
    <property type="entry name" value="RNA_pol_sigma70"/>
</dbReference>
<feature type="domain" description="RNA polymerase sigma-70" evidence="5">
    <location>
        <begin position="54"/>
        <end position="67"/>
    </location>
</feature>
<dbReference type="KEGG" id="erz:ER308_06255"/>
<keyword evidence="1" id="KW-0805">Transcription regulation</keyword>
<dbReference type="InterPro" id="IPR036388">
    <property type="entry name" value="WH-like_DNA-bd_sf"/>
</dbReference>
<reference evidence="6 7" key="1">
    <citation type="submission" date="2019-01" db="EMBL/GenBank/DDBJ databases">
        <title>Egibacter rhizosphaerae EGI 80759T.</title>
        <authorList>
            <person name="Chen D.-D."/>
            <person name="Tian Y."/>
            <person name="Jiao J.-Y."/>
            <person name="Zhang X.-T."/>
            <person name="Zhang Y.-G."/>
            <person name="Zhang Y."/>
            <person name="Xiao M."/>
            <person name="Shu W.-S."/>
            <person name="Li W.-J."/>
        </authorList>
    </citation>
    <scope>NUCLEOTIDE SEQUENCE [LARGE SCALE GENOMIC DNA]</scope>
    <source>
        <strain evidence="6 7">EGI 80759</strain>
    </source>
</reference>
<organism evidence="6 7">
    <name type="scientific">Egibacter rhizosphaerae</name>
    <dbReference type="NCBI Taxonomy" id="1670831"/>
    <lineage>
        <taxon>Bacteria</taxon>
        <taxon>Bacillati</taxon>
        <taxon>Actinomycetota</taxon>
        <taxon>Nitriliruptoria</taxon>
        <taxon>Egibacterales</taxon>
        <taxon>Egibacteraceae</taxon>
        <taxon>Egibacter</taxon>
    </lineage>
</organism>
<dbReference type="EMBL" id="CP036402">
    <property type="protein sequence ID" value="QBI19178.1"/>
    <property type="molecule type" value="Genomic_DNA"/>
</dbReference>
<keyword evidence="4" id="KW-0804">Transcription</keyword>
<gene>
    <name evidence="6" type="ORF">ER308_06255</name>
</gene>
<dbReference type="AlphaFoldDB" id="A0A411YDC2"/>
<evidence type="ECO:0000259" key="5">
    <source>
        <dbReference type="PROSITE" id="PS00715"/>
    </source>
</evidence>
<dbReference type="Gene3D" id="1.20.120.1810">
    <property type="match status" value="1"/>
</dbReference>
<keyword evidence="7" id="KW-1185">Reference proteome</keyword>
<dbReference type="PANTHER" id="PTHR30385">
    <property type="entry name" value="SIGMA FACTOR F FLAGELLAR"/>
    <property type="match status" value="1"/>
</dbReference>
<protein>
    <submittedName>
        <fullName evidence="6">RNA polymerase sigma factor SigF</fullName>
    </submittedName>
</protein>
<dbReference type="RefSeq" id="WP_131154175.1">
    <property type="nucleotide sequence ID" value="NZ_CP036402.1"/>
</dbReference>
<dbReference type="Pfam" id="PF04539">
    <property type="entry name" value="Sigma70_r3"/>
    <property type="match status" value="1"/>
</dbReference>
<accession>A0A411YDC2</accession>
<evidence type="ECO:0000313" key="6">
    <source>
        <dbReference type="EMBL" id="QBI19178.1"/>
    </source>
</evidence>
<dbReference type="OrthoDB" id="9804285at2"/>
<evidence type="ECO:0000313" key="7">
    <source>
        <dbReference type="Proteomes" id="UP000291469"/>
    </source>
</evidence>